<organism evidence="3 4">
    <name type="scientific">Uncinocarpus reesii (strain UAMH 1704)</name>
    <dbReference type="NCBI Taxonomy" id="336963"/>
    <lineage>
        <taxon>Eukaryota</taxon>
        <taxon>Fungi</taxon>
        <taxon>Dikarya</taxon>
        <taxon>Ascomycota</taxon>
        <taxon>Pezizomycotina</taxon>
        <taxon>Eurotiomycetes</taxon>
        <taxon>Eurotiomycetidae</taxon>
        <taxon>Onygenales</taxon>
        <taxon>Onygenaceae</taxon>
        <taxon>Uncinocarpus</taxon>
    </lineage>
</organism>
<evidence type="ECO:0000313" key="4">
    <source>
        <dbReference type="Proteomes" id="UP000002058"/>
    </source>
</evidence>
<feature type="transmembrane region" description="Helical" evidence="2">
    <location>
        <begin position="15"/>
        <end position="36"/>
    </location>
</feature>
<dbReference type="GeneID" id="8443183"/>
<keyword evidence="2" id="KW-0812">Transmembrane</keyword>
<proteinExistence type="predicted"/>
<dbReference type="AlphaFoldDB" id="C4JG97"/>
<dbReference type="RefSeq" id="XP_002542979.1">
    <property type="nucleotide sequence ID" value="XM_002542933.1"/>
</dbReference>
<dbReference type="InParanoid" id="C4JG97"/>
<feature type="compositionally biased region" description="Polar residues" evidence="1">
    <location>
        <begin position="293"/>
        <end position="323"/>
    </location>
</feature>
<keyword evidence="2" id="KW-0472">Membrane</keyword>
<name>C4JG97_UNCRE</name>
<dbReference type="OrthoDB" id="5376312at2759"/>
<reference evidence="4" key="1">
    <citation type="journal article" date="2009" name="Genome Res.">
        <title>Comparative genomic analyses of the human fungal pathogens Coccidioides and their relatives.</title>
        <authorList>
            <person name="Sharpton T.J."/>
            <person name="Stajich J.E."/>
            <person name="Rounsley S.D."/>
            <person name="Gardner M.J."/>
            <person name="Wortman J.R."/>
            <person name="Jordar V.S."/>
            <person name="Maiti R."/>
            <person name="Kodira C.D."/>
            <person name="Neafsey D.E."/>
            <person name="Zeng Q."/>
            <person name="Hung C.-Y."/>
            <person name="McMahan C."/>
            <person name="Muszewska A."/>
            <person name="Grynberg M."/>
            <person name="Mandel M.A."/>
            <person name="Kellner E.M."/>
            <person name="Barker B.M."/>
            <person name="Galgiani J.N."/>
            <person name="Orbach M.J."/>
            <person name="Kirkland T.N."/>
            <person name="Cole G.T."/>
            <person name="Henn M.R."/>
            <person name="Birren B.W."/>
            <person name="Taylor J.W."/>
        </authorList>
    </citation>
    <scope>NUCLEOTIDE SEQUENCE [LARGE SCALE GENOMIC DNA]</scope>
    <source>
        <strain evidence="4">UAMH 1704</strain>
    </source>
</reference>
<evidence type="ECO:0000313" key="3">
    <source>
        <dbReference type="EMBL" id="EEP77646.1"/>
    </source>
</evidence>
<feature type="compositionally biased region" description="Polar residues" evidence="1">
    <location>
        <begin position="343"/>
        <end position="359"/>
    </location>
</feature>
<evidence type="ECO:0000256" key="1">
    <source>
        <dbReference type="SAM" id="MobiDB-lite"/>
    </source>
</evidence>
<feature type="compositionally biased region" description="Basic and acidic residues" evidence="1">
    <location>
        <begin position="210"/>
        <end position="222"/>
    </location>
</feature>
<evidence type="ECO:0000256" key="2">
    <source>
        <dbReference type="SAM" id="Phobius"/>
    </source>
</evidence>
<dbReference type="KEGG" id="ure:UREG_02495"/>
<protein>
    <submittedName>
        <fullName evidence="3">Uncharacterized protein</fullName>
    </submittedName>
</protein>
<accession>C4JG97</accession>
<dbReference type="Proteomes" id="UP000002058">
    <property type="component" value="Unassembled WGS sequence"/>
</dbReference>
<dbReference type="HOGENOM" id="CLU_027663_1_1_1"/>
<dbReference type="VEuPathDB" id="FungiDB:UREG_02495"/>
<keyword evidence="4" id="KW-1185">Reference proteome</keyword>
<sequence length="388" mass="42668">MIIKRDRSGAQSTDIIVGGVVVLAVLCLTILIFLILRTLRIRNYEPRFLPTNFLKRKWKSWNPRSTAYGQVPPGSTPATEQVGTSAIDQSQSTAYQGSGSAHTEAAQVAIDRNTSIRSIMTLPAYSPSPKPSEQVIGREGERGGMDVVVEFPETVDEEENRREQEMESLYQIRLARRREIAEREERRRQRREARERGDRVLLERLRAESRARTETRANDRESTSAASLLAEHRSRGRDRRVSSVSYADVGHVRHDGSRVRASSQGSDSRPLLDTAASMGQDGNGHLGMHHRTFSGTSILSQSTVSDMDNSGTPGTDIGDSTISNPPPYEHLDLDEAPPYSDVPQDSSRPAEPPSNSTVPSIAVETATPPPSTPSSPVSPRRNFASAST</sequence>
<gene>
    <name evidence="3" type="ORF">UREG_02495</name>
</gene>
<dbReference type="EMBL" id="CH476615">
    <property type="protein sequence ID" value="EEP77646.1"/>
    <property type="molecule type" value="Genomic_DNA"/>
</dbReference>
<dbReference type="OMA" id="IGHVRHD"/>
<feature type="region of interest" description="Disordered" evidence="1">
    <location>
        <begin position="210"/>
        <end position="388"/>
    </location>
</feature>
<keyword evidence="2" id="KW-1133">Transmembrane helix</keyword>
<dbReference type="eggNOG" id="ENOG502SK7F">
    <property type="taxonomic scope" value="Eukaryota"/>
</dbReference>